<dbReference type="STRING" id="190650.CC_1349"/>
<accession>Q9A8K4</accession>
<feature type="region of interest" description="Disordered" evidence="1">
    <location>
        <begin position="140"/>
        <end position="172"/>
    </location>
</feature>
<dbReference type="PIR" id="F87416">
    <property type="entry name" value="F87416"/>
</dbReference>
<name>Q9A8K4_CAUVC</name>
<reference evidence="2 3" key="1">
    <citation type="journal article" date="2001" name="Proc. Natl. Acad. Sci. U.S.A.">
        <title>Complete genome sequence of Caulobacter crescentus.</title>
        <authorList>
            <person name="Nierman W.C."/>
            <person name="Feldblyum T.V."/>
            <person name="Laub M.T."/>
            <person name="Paulsen I.T."/>
            <person name="Nelson K.E."/>
            <person name="Eisen J.A."/>
            <person name="Heidelberg J.F."/>
            <person name="Alley M.R."/>
            <person name="Ohta N."/>
            <person name="Maddock J.R."/>
            <person name="Potocka I."/>
            <person name="Nelson W.C."/>
            <person name="Newton A."/>
            <person name="Stephens C."/>
            <person name="Phadke N.D."/>
            <person name="Ely B."/>
            <person name="DeBoy R.T."/>
            <person name="Dodson R.J."/>
            <person name="Durkin A.S."/>
            <person name="Gwinn M.L."/>
            <person name="Haft D.H."/>
            <person name="Kolonay J.F."/>
            <person name="Smit J."/>
            <person name="Craven M.B."/>
            <person name="Khouri H."/>
            <person name="Shetty J."/>
            <person name="Berry K."/>
            <person name="Utterback T."/>
            <person name="Tran K."/>
            <person name="Wolf A."/>
            <person name="Vamathevan J."/>
            <person name="Ermolaeva M."/>
            <person name="White O."/>
            <person name="Salzberg S.L."/>
            <person name="Venter J.C."/>
            <person name="Shapiro L."/>
            <person name="Fraser C.M."/>
        </authorList>
    </citation>
    <scope>NUCLEOTIDE SEQUENCE [LARGE SCALE GENOMIC DNA]</scope>
    <source>
        <strain evidence="3">ATCC 19089 / CB15</strain>
    </source>
</reference>
<evidence type="ECO:0000313" key="2">
    <source>
        <dbReference type="EMBL" id="AAK23330.1"/>
    </source>
</evidence>
<sequence length="172" mass="18365">MRLIKRVHEQSPLWGGARGQDRPAVQARPDLRLAEQVADHAALGAHRPSVEHIGGADQSDPQGGNPDTALERAVVLRFELAEQLLADQGVGAGLARVGLGLGAGPHDDAARGRAAVLDLKMDRILRIPPDAIATRDVAASMGGRDERGHGQGDRQGRQYEFEETHNSQCKGL</sequence>
<evidence type="ECO:0000313" key="3">
    <source>
        <dbReference type="Proteomes" id="UP000001816"/>
    </source>
</evidence>
<dbReference type="KEGG" id="ccr:CC_1349"/>
<dbReference type="AlphaFoldDB" id="Q9A8K4"/>
<dbReference type="BioCyc" id="CAULO:CC1349-MONOMER"/>
<proteinExistence type="predicted"/>
<dbReference type="EnsemblBacteria" id="AAK23330">
    <property type="protein sequence ID" value="AAK23330"/>
    <property type="gene ID" value="CC_1349"/>
</dbReference>
<dbReference type="HOGENOM" id="CLU_1552518_0_0_5"/>
<protein>
    <submittedName>
        <fullName evidence="2">Uncharacterized protein</fullName>
    </submittedName>
</protein>
<dbReference type="EMBL" id="AE005673">
    <property type="protein sequence ID" value="AAK23330.1"/>
    <property type="molecule type" value="Genomic_DNA"/>
</dbReference>
<dbReference type="Proteomes" id="UP000001816">
    <property type="component" value="Chromosome"/>
</dbReference>
<feature type="compositionally biased region" description="Basic and acidic residues" evidence="1">
    <location>
        <begin position="143"/>
        <end position="165"/>
    </location>
</feature>
<gene>
    <name evidence="2" type="ordered locus">CC_1349</name>
</gene>
<keyword evidence="3" id="KW-1185">Reference proteome</keyword>
<evidence type="ECO:0000256" key="1">
    <source>
        <dbReference type="SAM" id="MobiDB-lite"/>
    </source>
</evidence>
<organism evidence="2 3">
    <name type="scientific">Caulobacter vibrioides (strain ATCC 19089 / CIP 103742 / CB 15)</name>
    <name type="common">Caulobacter crescentus</name>
    <dbReference type="NCBI Taxonomy" id="190650"/>
    <lineage>
        <taxon>Bacteria</taxon>
        <taxon>Pseudomonadati</taxon>
        <taxon>Pseudomonadota</taxon>
        <taxon>Alphaproteobacteria</taxon>
        <taxon>Caulobacterales</taxon>
        <taxon>Caulobacteraceae</taxon>
        <taxon>Caulobacter</taxon>
    </lineage>
</organism>